<dbReference type="EMBL" id="OU895879">
    <property type="protein sequence ID" value="CAG9809289.1"/>
    <property type="molecule type" value="Genomic_DNA"/>
</dbReference>
<keyword evidence="9 19" id="KW-0812">Transmembrane</keyword>
<evidence type="ECO:0000256" key="12">
    <source>
        <dbReference type="ARBA" id="ARBA00022842"/>
    </source>
</evidence>
<evidence type="ECO:0000256" key="4">
    <source>
        <dbReference type="ARBA" id="ARBA00009317"/>
    </source>
</evidence>
<feature type="transmembrane region" description="Helical" evidence="19">
    <location>
        <begin position="120"/>
        <end position="140"/>
    </location>
</feature>
<dbReference type="PANTHER" id="PTHR10571">
    <property type="entry name" value="UDP-N-ACETYLGLUCOSAMINE--DOLICHYL-PHOSPHATE N-ACETYLGLUCOSAMINEPHOSPHOTRANSFERASE"/>
    <property type="match status" value="1"/>
</dbReference>
<comment type="function">
    <text evidence="17">UDP-N-acetylglucosamine--dolichyl-phosphate N-acetylglucosaminephosphotransferase that operates in the biosynthetic pathway of dolichol-linked oligosaccharides, the glycan precursors employed in protein asparagine (N)-glycosylation. The assembly of dolichol-linked oligosaccharides begins on the cytosolic side of the endoplasmic reticulum membrane and finishes in its lumen. The sequential addition of sugars to dolichol pyrophosphate produces dolichol-linked oligosaccharides containing fourteen sugars, including two GlcNAcs, nine mannoses and three glucoses. Once assembled, the oligosaccharide is transferred from the lipid to nascent proteins by oligosaccharyltransferases. Catalyzes the initial step of dolichol-linked oligosaccharide biosynthesis, transfering GlcNAc-1-P from cytosolic UDP-GlcNAc onto the carrier lipid dolichyl phosphate (P-dolichol), yielding GlcNAc-P-P-dolichol embedded in the cytoplasmic leaflet of the endoplasmic reticulum membrane.</text>
</comment>
<reference evidence="20" key="1">
    <citation type="submission" date="2022-01" db="EMBL/GenBank/DDBJ databases">
        <authorList>
            <person name="King R."/>
        </authorList>
    </citation>
    <scope>NUCLEOTIDE SEQUENCE</scope>
</reference>
<dbReference type="GO" id="GO:0003975">
    <property type="term" value="F:UDP-N-acetylglucosamine-dolichyl-phosphate N-acetylglucosaminephosphotransferase activity"/>
    <property type="evidence" value="ECO:0007669"/>
    <property type="project" value="UniProtKB-EC"/>
</dbReference>
<keyword evidence="13 19" id="KW-1133">Transmembrane helix</keyword>
<evidence type="ECO:0000256" key="8">
    <source>
        <dbReference type="ARBA" id="ARBA00022679"/>
    </source>
</evidence>
<sequence length="399" mass="45440">MLISFICNVLISSIAYSITRKLIPNLKEMFIKSNIYGIDLNKDNGIKVPEAFGVVTGCIFLISLFLFIPIPFGHIFFERRSDDFSNNEFVELISALLSICCMILLGFADDVLNLKWRHKLLLPTIASLPLLMVYYVNFNSTTIMLPKILHECFTTSINIGFLYYVYMGSLAVFCTNAINILAGINGLEVGQSLIIAISVIVFNLLQIFGDSVSEKHQLSLYIMCPYLATTLALWEFNKYPSTVFVGDTFNYLSGMTFAVVGILGHFSKTLLLFFIPQILNFLYSTPQLFHFIPCPRHRLPKFDPKTGLLNYSKTSFKLEDLSILGRICFNILKTLRLIKYEVTKDNVIYCNNLTLINFFILFTGPIHENKLNNLILCFQVACSLVAFMIRYPLAHYFYG</sequence>
<keyword evidence="11" id="KW-0256">Endoplasmic reticulum</keyword>
<evidence type="ECO:0000256" key="5">
    <source>
        <dbReference type="ARBA" id="ARBA00013225"/>
    </source>
</evidence>
<evidence type="ECO:0000256" key="7">
    <source>
        <dbReference type="ARBA" id="ARBA00022676"/>
    </source>
</evidence>
<reference evidence="20" key="2">
    <citation type="submission" date="2022-10" db="EMBL/GenBank/DDBJ databases">
        <authorList>
            <consortium name="ENA_rothamsted_submissions"/>
            <consortium name="culmorum"/>
            <person name="King R."/>
        </authorList>
    </citation>
    <scope>NUCLEOTIDE SEQUENCE</scope>
</reference>
<dbReference type="GO" id="GO:0005789">
    <property type="term" value="C:endoplasmic reticulum membrane"/>
    <property type="evidence" value="ECO:0007669"/>
    <property type="project" value="UniProtKB-SubCell"/>
</dbReference>
<dbReference type="InterPro" id="IPR033895">
    <property type="entry name" value="GPT"/>
</dbReference>
<feature type="transmembrane region" description="Helical" evidence="19">
    <location>
        <begin position="161"/>
        <end position="184"/>
    </location>
</feature>
<feature type="transmembrane region" description="Helical" evidence="19">
    <location>
        <begin position="89"/>
        <end position="108"/>
    </location>
</feature>
<evidence type="ECO:0000256" key="13">
    <source>
        <dbReference type="ARBA" id="ARBA00022989"/>
    </source>
</evidence>
<proteinExistence type="inferred from homology"/>
<protein>
    <recommendedName>
        <fullName evidence="6">UDP-N-acetylglucosamine--dolichyl-phosphate N-acetylglucosaminephosphotransferase</fullName>
        <ecNumber evidence="5">2.7.8.15</ecNumber>
    </recommendedName>
    <alternativeName>
        <fullName evidence="15">GlcNAc-1-P transferase</fullName>
    </alternativeName>
    <alternativeName>
        <fullName evidence="16">N-acetylglucosamine-1-phosphate transferase</fullName>
    </alternativeName>
</protein>
<evidence type="ECO:0000256" key="9">
    <source>
        <dbReference type="ARBA" id="ARBA00022692"/>
    </source>
</evidence>
<feature type="transmembrane region" description="Helical" evidence="19">
    <location>
        <begin position="373"/>
        <end position="393"/>
    </location>
</feature>
<evidence type="ECO:0000256" key="1">
    <source>
        <dbReference type="ARBA" id="ARBA00001946"/>
    </source>
</evidence>
<evidence type="ECO:0000256" key="16">
    <source>
        <dbReference type="ARBA" id="ARBA00033238"/>
    </source>
</evidence>
<feature type="transmembrane region" description="Helical" evidence="19">
    <location>
        <begin position="51"/>
        <end position="77"/>
    </location>
</feature>
<feature type="transmembrane region" description="Helical" evidence="19">
    <location>
        <begin position="346"/>
        <end position="367"/>
    </location>
</feature>
<dbReference type="AlphaFoldDB" id="A0A9N9S5Y3"/>
<comment type="pathway">
    <text evidence="3">Protein modification; protein glycosylation.</text>
</comment>
<name>A0A9N9S5Y3_9DIPT</name>
<dbReference type="OrthoDB" id="10262326at2759"/>
<keyword evidence="21" id="KW-1185">Reference proteome</keyword>
<evidence type="ECO:0000256" key="17">
    <source>
        <dbReference type="ARBA" id="ARBA00044717"/>
    </source>
</evidence>
<keyword evidence="7" id="KW-0328">Glycosyltransferase</keyword>
<gene>
    <name evidence="20" type="ORF">CHIRRI_LOCUS12116</name>
</gene>
<evidence type="ECO:0000256" key="3">
    <source>
        <dbReference type="ARBA" id="ARBA00004922"/>
    </source>
</evidence>
<keyword evidence="10" id="KW-0479">Metal-binding</keyword>
<evidence type="ECO:0000256" key="18">
    <source>
        <dbReference type="ARBA" id="ARBA00045078"/>
    </source>
</evidence>
<evidence type="ECO:0000256" key="10">
    <source>
        <dbReference type="ARBA" id="ARBA00022723"/>
    </source>
</evidence>
<evidence type="ECO:0000256" key="19">
    <source>
        <dbReference type="SAM" id="Phobius"/>
    </source>
</evidence>
<feature type="transmembrane region" description="Helical" evidence="19">
    <location>
        <begin position="249"/>
        <end position="275"/>
    </location>
</feature>
<dbReference type="EC" id="2.7.8.15" evidence="5"/>
<keyword evidence="12" id="KW-0460">Magnesium</keyword>
<dbReference type="Pfam" id="PF00953">
    <property type="entry name" value="Glycos_transf_4"/>
    <property type="match status" value="1"/>
</dbReference>
<dbReference type="PANTHER" id="PTHR10571:SF0">
    <property type="entry name" value="UDP-N-ACETYLGLUCOSAMINE--DOLICHYL-PHOSPHATE N-ACETYLGLUCOSAMINEPHOSPHOTRANSFERASE"/>
    <property type="match status" value="1"/>
</dbReference>
<keyword evidence="14 19" id="KW-0472">Membrane</keyword>
<dbReference type="GO" id="GO:0016757">
    <property type="term" value="F:glycosyltransferase activity"/>
    <property type="evidence" value="ECO:0007669"/>
    <property type="project" value="UniProtKB-KW"/>
</dbReference>
<comment type="cofactor">
    <cofactor evidence="1">
        <name>Mg(2+)</name>
        <dbReference type="ChEBI" id="CHEBI:18420"/>
    </cofactor>
</comment>
<evidence type="ECO:0000256" key="14">
    <source>
        <dbReference type="ARBA" id="ARBA00023136"/>
    </source>
</evidence>
<evidence type="ECO:0000256" key="15">
    <source>
        <dbReference type="ARBA" id="ARBA00029567"/>
    </source>
</evidence>
<dbReference type="GO" id="GO:0046872">
    <property type="term" value="F:metal ion binding"/>
    <property type="evidence" value="ECO:0007669"/>
    <property type="project" value="UniProtKB-KW"/>
</dbReference>
<organism evidence="20 21">
    <name type="scientific">Chironomus riparius</name>
    <dbReference type="NCBI Taxonomy" id="315576"/>
    <lineage>
        <taxon>Eukaryota</taxon>
        <taxon>Metazoa</taxon>
        <taxon>Ecdysozoa</taxon>
        <taxon>Arthropoda</taxon>
        <taxon>Hexapoda</taxon>
        <taxon>Insecta</taxon>
        <taxon>Pterygota</taxon>
        <taxon>Neoptera</taxon>
        <taxon>Endopterygota</taxon>
        <taxon>Diptera</taxon>
        <taxon>Nematocera</taxon>
        <taxon>Chironomoidea</taxon>
        <taxon>Chironomidae</taxon>
        <taxon>Chironominae</taxon>
        <taxon>Chironomus</taxon>
    </lineage>
</organism>
<comment type="catalytic activity">
    <reaction evidence="18">
        <text>a di-trans,poly-cis-dolichyl phosphate + UDP-N-acetyl-alpha-D-glucosamine = an N-acetyl-alpha-D-glucosaminyl-diphospho-di-trans,poly-cis-dolichol + UMP</text>
        <dbReference type="Rhea" id="RHEA:13289"/>
        <dbReference type="Rhea" id="RHEA-COMP:19498"/>
        <dbReference type="Rhea" id="RHEA-COMP:19507"/>
        <dbReference type="ChEBI" id="CHEBI:57683"/>
        <dbReference type="ChEBI" id="CHEBI:57705"/>
        <dbReference type="ChEBI" id="CHEBI:57865"/>
        <dbReference type="ChEBI" id="CHEBI:58427"/>
        <dbReference type="EC" id="2.7.8.15"/>
    </reaction>
    <physiologicalReaction direction="left-to-right" evidence="18">
        <dbReference type="Rhea" id="RHEA:13290"/>
    </physiologicalReaction>
</comment>
<evidence type="ECO:0000313" key="21">
    <source>
        <dbReference type="Proteomes" id="UP001153620"/>
    </source>
</evidence>
<dbReference type="GO" id="GO:0006488">
    <property type="term" value="P:dolichol-linked oligosaccharide biosynthetic process"/>
    <property type="evidence" value="ECO:0007669"/>
    <property type="project" value="InterPro"/>
</dbReference>
<evidence type="ECO:0000256" key="6">
    <source>
        <dbReference type="ARBA" id="ARBA00017659"/>
    </source>
</evidence>
<keyword evidence="8" id="KW-0808">Transferase</keyword>
<evidence type="ECO:0000313" key="20">
    <source>
        <dbReference type="EMBL" id="CAG9809289.1"/>
    </source>
</evidence>
<comment type="similarity">
    <text evidence="4">Belongs to the glycosyltransferase 4 family.</text>
</comment>
<dbReference type="InterPro" id="IPR000715">
    <property type="entry name" value="Glycosyl_transferase_4"/>
</dbReference>
<evidence type="ECO:0000256" key="11">
    <source>
        <dbReference type="ARBA" id="ARBA00022824"/>
    </source>
</evidence>
<feature type="transmembrane region" description="Helical" evidence="19">
    <location>
        <begin position="220"/>
        <end position="237"/>
    </location>
</feature>
<feature type="transmembrane region" description="Helical" evidence="19">
    <location>
        <begin position="190"/>
        <end position="208"/>
    </location>
</feature>
<dbReference type="CDD" id="cd06855">
    <property type="entry name" value="GT_GPT_euk"/>
    <property type="match status" value="1"/>
</dbReference>
<dbReference type="Proteomes" id="UP001153620">
    <property type="component" value="Chromosome 3"/>
</dbReference>
<accession>A0A9N9S5Y3</accession>
<comment type="subcellular location">
    <subcellularLocation>
        <location evidence="2">Endoplasmic reticulum membrane</location>
        <topology evidence="2">Multi-pass membrane protein</topology>
    </subcellularLocation>
</comment>
<evidence type="ECO:0000256" key="2">
    <source>
        <dbReference type="ARBA" id="ARBA00004477"/>
    </source>
</evidence>